<dbReference type="AlphaFoldDB" id="A0A1X6PBG6"/>
<name>A0A1X6PBG6_PORUM</name>
<evidence type="ECO:0000313" key="3">
    <source>
        <dbReference type="Proteomes" id="UP000218209"/>
    </source>
</evidence>
<dbReference type="Proteomes" id="UP000218209">
    <property type="component" value="Unassembled WGS sequence"/>
</dbReference>
<feature type="region of interest" description="Disordered" evidence="1">
    <location>
        <begin position="204"/>
        <end position="223"/>
    </location>
</feature>
<feature type="region of interest" description="Disordered" evidence="1">
    <location>
        <begin position="320"/>
        <end position="342"/>
    </location>
</feature>
<evidence type="ECO:0000256" key="1">
    <source>
        <dbReference type="SAM" id="MobiDB-lite"/>
    </source>
</evidence>
<feature type="region of interest" description="Disordered" evidence="1">
    <location>
        <begin position="48"/>
        <end position="67"/>
    </location>
</feature>
<gene>
    <name evidence="2" type="ORF">BU14_0121s0004</name>
</gene>
<dbReference type="EMBL" id="KV918821">
    <property type="protein sequence ID" value="OSX78075.1"/>
    <property type="molecule type" value="Genomic_DNA"/>
</dbReference>
<accession>A0A1X6PBG6</accession>
<keyword evidence="3" id="KW-1185">Reference proteome</keyword>
<organism evidence="2 3">
    <name type="scientific">Porphyra umbilicalis</name>
    <name type="common">Purple laver</name>
    <name type="synonym">Red alga</name>
    <dbReference type="NCBI Taxonomy" id="2786"/>
    <lineage>
        <taxon>Eukaryota</taxon>
        <taxon>Rhodophyta</taxon>
        <taxon>Bangiophyceae</taxon>
        <taxon>Bangiales</taxon>
        <taxon>Bangiaceae</taxon>
        <taxon>Porphyra</taxon>
    </lineage>
</organism>
<evidence type="ECO:0000313" key="2">
    <source>
        <dbReference type="EMBL" id="OSX78075.1"/>
    </source>
</evidence>
<protein>
    <submittedName>
        <fullName evidence="2">Uncharacterized protein</fullName>
    </submittedName>
</protein>
<sequence length="484" mass="49045">MRGVVDVAGARKAAAAAERAAVVAAREASKRRAASRVAAAGEGAAGRAGAMKRRETTRVVSGVGTGSMGRATAAGRLEPLTGIEAAAPTRSGGVRQPAAAGPAAAAHRSAVAARAAAAEQTAANRQRAVPADNEAACRSFAAAAAQAAAAARVAAARCETAAAPVAAADGARHEAAAARAACRAANSPSGCPTEVARADASCHTGVHSPASGHKPADIHARPTAVRADTSARRQLVTAADRRAAVSALADADRAAAVARRRAALGGRSMTVPRWPPLSPPSGDVSPFAPAAMAPRVPSAADRRAAVAAMAEADRRAAVARQRAASDARRPTKKGRPWKWPLGRVRPPVAGASSFLSRRGSQSGGGAPTLSLLASVLTVTLFFAAAVATVSAVSTVSLRAATVALVPAILLPHLPAGHVRGFLRSLIFGHVRARAPLVPGVGDSVPALGSWCSCGRFYAPTDRRRLAVTVDSRRRRALWRPFERS</sequence>
<proteinExistence type="predicted"/>
<reference evidence="2 3" key="1">
    <citation type="submission" date="2017-03" db="EMBL/GenBank/DDBJ databases">
        <title>WGS assembly of Porphyra umbilicalis.</title>
        <authorList>
            <person name="Brawley S.H."/>
            <person name="Blouin N.A."/>
            <person name="Ficko-Blean E."/>
            <person name="Wheeler G.L."/>
            <person name="Lohr M."/>
            <person name="Goodson H.V."/>
            <person name="Jenkins J.W."/>
            <person name="Blaby-Haas C.E."/>
            <person name="Helliwell K.E."/>
            <person name="Chan C."/>
            <person name="Marriage T."/>
            <person name="Bhattacharya D."/>
            <person name="Klein A.S."/>
            <person name="Badis Y."/>
            <person name="Brodie J."/>
            <person name="Cao Y."/>
            <person name="Collen J."/>
            <person name="Dittami S.M."/>
            <person name="Gachon C.M."/>
            <person name="Green B.R."/>
            <person name="Karpowicz S."/>
            <person name="Kim J.W."/>
            <person name="Kudahl U."/>
            <person name="Lin S."/>
            <person name="Michel G."/>
            <person name="Mittag M."/>
            <person name="Olson B.J."/>
            <person name="Pangilinan J."/>
            <person name="Peng Y."/>
            <person name="Qiu H."/>
            <person name="Shu S."/>
            <person name="Singer J.T."/>
            <person name="Smith A.G."/>
            <person name="Sprecher B.N."/>
            <person name="Wagner V."/>
            <person name="Wang W."/>
            <person name="Wang Z.-Y."/>
            <person name="Yan J."/>
            <person name="Yarish C."/>
            <person name="Zoeuner-Riek S."/>
            <person name="Zhuang Y."/>
            <person name="Zou Y."/>
            <person name="Lindquist E.A."/>
            <person name="Grimwood J."/>
            <person name="Barry K."/>
            <person name="Rokhsar D.S."/>
            <person name="Schmutz J."/>
            <person name="Stiller J.W."/>
            <person name="Grossman A.R."/>
            <person name="Prochnik S.E."/>
        </authorList>
    </citation>
    <scope>NUCLEOTIDE SEQUENCE [LARGE SCALE GENOMIC DNA]</scope>
    <source>
        <strain evidence="2">4086291</strain>
    </source>
</reference>